<dbReference type="AlphaFoldDB" id="A0A8X6GXK3"/>
<gene>
    <name evidence="2" type="ORF">TNCT_385101</name>
</gene>
<evidence type="ECO:0000256" key="1">
    <source>
        <dbReference type="SAM" id="MobiDB-lite"/>
    </source>
</evidence>
<comment type="caution">
    <text evidence="2">The sequence shown here is derived from an EMBL/GenBank/DDBJ whole genome shotgun (WGS) entry which is preliminary data.</text>
</comment>
<organism evidence="2 3">
    <name type="scientific">Trichonephila clavata</name>
    <name type="common">Joro spider</name>
    <name type="synonym">Nephila clavata</name>
    <dbReference type="NCBI Taxonomy" id="2740835"/>
    <lineage>
        <taxon>Eukaryota</taxon>
        <taxon>Metazoa</taxon>
        <taxon>Ecdysozoa</taxon>
        <taxon>Arthropoda</taxon>
        <taxon>Chelicerata</taxon>
        <taxon>Arachnida</taxon>
        <taxon>Araneae</taxon>
        <taxon>Araneomorphae</taxon>
        <taxon>Entelegynae</taxon>
        <taxon>Araneoidea</taxon>
        <taxon>Nephilidae</taxon>
        <taxon>Trichonephila</taxon>
    </lineage>
</organism>
<keyword evidence="3" id="KW-1185">Reference proteome</keyword>
<dbReference type="EMBL" id="BMAO01026624">
    <property type="protein sequence ID" value="GFR11075.1"/>
    <property type="molecule type" value="Genomic_DNA"/>
</dbReference>
<evidence type="ECO:0000313" key="3">
    <source>
        <dbReference type="Proteomes" id="UP000887116"/>
    </source>
</evidence>
<evidence type="ECO:0000313" key="2">
    <source>
        <dbReference type="EMBL" id="GFR11075.1"/>
    </source>
</evidence>
<protein>
    <submittedName>
        <fullName evidence="2">Uncharacterized protein</fullName>
    </submittedName>
</protein>
<feature type="region of interest" description="Disordered" evidence="1">
    <location>
        <begin position="1"/>
        <end position="31"/>
    </location>
</feature>
<name>A0A8X6GXK3_TRICU</name>
<reference evidence="2" key="1">
    <citation type="submission" date="2020-07" db="EMBL/GenBank/DDBJ databases">
        <title>Multicomponent nature underlies the extraordinary mechanical properties of spider dragline silk.</title>
        <authorList>
            <person name="Kono N."/>
            <person name="Nakamura H."/>
            <person name="Mori M."/>
            <person name="Yoshida Y."/>
            <person name="Ohtoshi R."/>
            <person name="Malay A.D."/>
            <person name="Moran D.A.P."/>
            <person name="Tomita M."/>
            <person name="Numata K."/>
            <person name="Arakawa K."/>
        </authorList>
    </citation>
    <scope>NUCLEOTIDE SEQUENCE</scope>
</reference>
<sequence>MDPCAESWVWSDQDDETSGSKNRGPSAHGLTRSPIQSNVALFVLQTLLRRLAEANMQSKCFFGTTFNTETSVRQKLPKHPIMVKRGI</sequence>
<accession>A0A8X6GXK3</accession>
<dbReference type="Proteomes" id="UP000887116">
    <property type="component" value="Unassembled WGS sequence"/>
</dbReference>
<proteinExistence type="predicted"/>